<keyword evidence="1" id="KW-0812">Transmembrane</keyword>
<gene>
    <name evidence="2" type="ORF">EET67_10550</name>
</gene>
<sequence length="66" mass="6925">MAAPQRRTRIRLIVGACIAVGLAVFVAANVHLVYVSVTSQPDCVAHAKETGSGPARTVYRAARSSC</sequence>
<name>A0A432V7F8_9HYPH</name>
<proteinExistence type="predicted"/>
<keyword evidence="3" id="KW-1185">Reference proteome</keyword>
<comment type="caution">
    <text evidence="2">The sequence shown here is derived from an EMBL/GenBank/DDBJ whole genome shotgun (WGS) entry which is preliminary data.</text>
</comment>
<accession>A0A432V7F8</accession>
<evidence type="ECO:0000256" key="1">
    <source>
        <dbReference type="SAM" id="Phobius"/>
    </source>
</evidence>
<keyword evidence="1" id="KW-0472">Membrane</keyword>
<dbReference type="Proteomes" id="UP000281647">
    <property type="component" value="Unassembled WGS sequence"/>
</dbReference>
<protein>
    <submittedName>
        <fullName evidence="2">Uncharacterized protein</fullName>
    </submittedName>
</protein>
<dbReference type="OrthoDB" id="7597200at2"/>
<dbReference type="AlphaFoldDB" id="A0A432V7F8"/>
<evidence type="ECO:0000313" key="2">
    <source>
        <dbReference type="EMBL" id="RUM98095.1"/>
    </source>
</evidence>
<dbReference type="EMBL" id="RKST01000008">
    <property type="protein sequence ID" value="RUM98095.1"/>
    <property type="molecule type" value="Genomic_DNA"/>
</dbReference>
<organism evidence="2 3">
    <name type="scientific">Borborobacter arsenicus</name>
    <dbReference type="NCBI Taxonomy" id="1851146"/>
    <lineage>
        <taxon>Bacteria</taxon>
        <taxon>Pseudomonadati</taxon>
        <taxon>Pseudomonadota</taxon>
        <taxon>Alphaproteobacteria</taxon>
        <taxon>Hyphomicrobiales</taxon>
        <taxon>Phyllobacteriaceae</taxon>
        <taxon>Borborobacter</taxon>
    </lineage>
</organism>
<reference evidence="2 3" key="1">
    <citation type="submission" date="2018-11" db="EMBL/GenBank/DDBJ databases">
        <title>Pseudaminobacter arsenicus sp. nov., an arsenic-resistant bacterium isolated from arsenic-rich aquifers.</title>
        <authorList>
            <person name="Mu Y."/>
        </authorList>
    </citation>
    <scope>NUCLEOTIDE SEQUENCE [LARGE SCALE GENOMIC DNA]</scope>
    <source>
        <strain evidence="2 3">CB3</strain>
    </source>
</reference>
<keyword evidence="1" id="KW-1133">Transmembrane helix</keyword>
<feature type="transmembrane region" description="Helical" evidence="1">
    <location>
        <begin position="12"/>
        <end position="34"/>
    </location>
</feature>
<evidence type="ECO:0000313" key="3">
    <source>
        <dbReference type="Proteomes" id="UP000281647"/>
    </source>
</evidence>